<name>A0ABW3JV00_9FLAO</name>
<reference evidence="2" key="1">
    <citation type="journal article" date="2019" name="Int. J. Syst. Evol. Microbiol.">
        <title>The Global Catalogue of Microorganisms (GCM) 10K type strain sequencing project: providing services to taxonomists for standard genome sequencing and annotation.</title>
        <authorList>
            <consortium name="The Broad Institute Genomics Platform"/>
            <consortium name="The Broad Institute Genome Sequencing Center for Infectious Disease"/>
            <person name="Wu L."/>
            <person name="Ma J."/>
        </authorList>
    </citation>
    <scope>NUCLEOTIDE SEQUENCE [LARGE SCALE GENOMIC DNA]</scope>
    <source>
        <strain evidence="2">CCUG 60527</strain>
    </source>
</reference>
<evidence type="ECO:0000313" key="1">
    <source>
        <dbReference type="EMBL" id="MFD0994194.1"/>
    </source>
</evidence>
<dbReference type="EMBL" id="JBHTJR010000057">
    <property type="protein sequence ID" value="MFD0994194.1"/>
    <property type="molecule type" value="Genomic_DNA"/>
</dbReference>
<dbReference type="Proteomes" id="UP001597062">
    <property type="component" value="Unassembled WGS sequence"/>
</dbReference>
<organism evidence="1 2">
    <name type="scientific">Tenacibaculum geojense</name>
    <dbReference type="NCBI Taxonomy" id="915352"/>
    <lineage>
        <taxon>Bacteria</taxon>
        <taxon>Pseudomonadati</taxon>
        <taxon>Bacteroidota</taxon>
        <taxon>Flavobacteriia</taxon>
        <taxon>Flavobacteriales</taxon>
        <taxon>Flavobacteriaceae</taxon>
        <taxon>Tenacibaculum</taxon>
    </lineage>
</organism>
<protein>
    <submittedName>
        <fullName evidence="1">Arsenate reductase family protein</fullName>
    </submittedName>
</protein>
<dbReference type="RefSeq" id="WP_386109219.1">
    <property type="nucleotide sequence ID" value="NZ_JBHTJR010000057.1"/>
</dbReference>
<sequence>MAILKTNKRQLIYIYSGTSIFGKKLLPYLSTSKKVVRVIDIDKEKISNTIWVEISKLVKKPFHKLFFKKKINHETNYNTDDWIKIIQNNPSMLMYPIMISDERALQIKKRVDLFSFFTPAGGNFSKNPRAIKYGNHSSI</sequence>
<comment type="caution">
    <text evidence="1">The sequence shown here is derived from an EMBL/GenBank/DDBJ whole genome shotgun (WGS) entry which is preliminary data.</text>
</comment>
<dbReference type="Gene3D" id="3.40.30.10">
    <property type="entry name" value="Glutaredoxin"/>
    <property type="match status" value="1"/>
</dbReference>
<keyword evidence="2" id="KW-1185">Reference proteome</keyword>
<proteinExistence type="predicted"/>
<evidence type="ECO:0000313" key="2">
    <source>
        <dbReference type="Proteomes" id="UP001597062"/>
    </source>
</evidence>
<accession>A0ABW3JV00</accession>
<gene>
    <name evidence="1" type="ORF">ACFQ1U_13360</name>
</gene>